<protein>
    <submittedName>
        <fullName evidence="1">Uncharacterized protein</fullName>
    </submittedName>
</protein>
<accession>A0A0K2V7H8</accession>
<sequence length="47" mass="5532">LSLAYFYKVISSKEHKTIKPSSKTRRIVEIQLSQPFNNKEINLVRQV</sequence>
<reference evidence="1" key="1">
    <citation type="submission" date="2014-05" db="EMBL/GenBank/DDBJ databases">
        <authorList>
            <person name="Chronopoulou M."/>
        </authorList>
    </citation>
    <scope>NUCLEOTIDE SEQUENCE</scope>
    <source>
        <tissue evidence="1">Whole organism</tissue>
    </source>
</reference>
<feature type="non-terminal residue" evidence="1">
    <location>
        <position position="1"/>
    </location>
</feature>
<organism evidence="1">
    <name type="scientific">Lepeophtheirus salmonis</name>
    <name type="common">Salmon louse</name>
    <name type="synonym">Caligus salmonis</name>
    <dbReference type="NCBI Taxonomy" id="72036"/>
    <lineage>
        <taxon>Eukaryota</taxon>
        <taxon>Metazoa</taxon>
        <taxon>Ecdysozoa</taxon>
        <taxon>Arthropoda</taxon>
        <taxon>Crustacea</taxon>
        <taxon>Multicrustacea</taxon>
        <taxon>Hexanauplia</taxon>
        <taxon>Copepoda</taxon>
        <taxon>Siphonostomatoida</taxon>
        <taxon>Caligidae</taxon>
        <taxon>Lepeophtheirus</taxon>
    </lineage>
</organism>
<dbReference type="AlphaFoldDB" id="A0A0K2V7H8"/>
<name>A0A0K2V7H8_LEPSM</name>
<dbReference type="EMBL" id="HACA01029132">
    <property type="protein sequence ID" value="CDW46493.1"/>
    <property type="molecule type" value="Transcribed_RNA"/>
</dbReference>
<proteinExistence type="predicted"/>
<evidence type="ECO:0000313" key="1">
    <source>
        <dbReference type="EMBL" id="CDW46493.1"/>
    </source>
</evidence>